<comment type="caution">
    <text evidence="1">The sequence shown here is derived from an EMBL/GenBank/DDBJ whole genome shotgun (WGS) entry which is preliminary data.</text>
</comment>
<dbReference type="AlphaFoldDB" id="D4B9H1"/>
<gene>
    <name evidence="1" type="ORF">CIT292_07111</name>
</gene>
<proteinExistence type="predicted"/>
<dbReference type="HOGENOM" id="CLU_3287079_0_0_6"/>
<organism evidence="1 2">
    <name type="scientific">Citrobacter youngae ATCC 29220</name>
    <dbReference type="NCBI Taxonomy" id="500640"/>
    <lineage>
        <taxon>Bacteria</taxon>
        <taxon>Pseudomonadati</taxon>
        <taxon>Pseudomonadota</taxon>
        <taxon>Gammaproteobacteria</taxon>
        <taxon>Enterobacterales</taxon>
        <taxon>Enterobacteriaceae</taxon>
        <taxon>Citrobacter</taxon>
        <taxon>Citrobacter freundii complex</taxon>
    </lineage>
</organism>
<evidence type="ECO:0000313" key="1">
    <source>
        <dbReference type="EMBL" id="EFE08832.1"/>
    </source>
</evidence>
<dbReference type="Proteomes" id="UP000003880">
    <property type="component" value="Unassembled WGS sequence"/>
</dbReference>
<protein>
    <submittedName>
        <fullName evidence="1">Uncharacterized protein</fullName>
    </submittedName>
</protein>
<dbReference type="EMBL" id="ABWL02000006">
    <property type="protein sequence ID" value="EFE08832.1"/>
    <property type="molecule type" value="Genomic_DNA"/>
</dbReference>
<reference evidence="1 2" key="1">
    <citation type="submission" date="2010-02" db="EMBL/GenBank/DDBJ databases">
        <authorList>
            <person name="Weinstock G."/>
            <person name="Sodergren E."/>
            <person name="Clifton S."/>
            <person name="Fulton L."/>
            <person name="Fulton B."/>
            <person name="Courtney L."/>
            <person name="Fronick C."/>
            <person name="Harrison M."/>
            <person name="Strong C."/>
            <person name="Farmer C."/>
            <person name="Delahaunty K."/>
            <person name="Markovic C."/>
            <person name="Hall O."/>
            <person name="Minx P."/>
            <person name="Tomlinson C."/>
            <person name="Mitreva M."/>
            <person name="Nelson J."/>
            <person name="Hou S."/>
            <person name="Wollam A."/>
            <person name="Pepin K.H."/>
            <person name="Johnson M."/>
            <person name="Bhonagiri V."/>
            <person name="Zhang X."/>
            <person name="Suruliraj S."/>
            <person name="Warren W."/>
            <person name="Chinwalla A."/>
            <person name="Mardis E.R."/>
            <person name="Wilson R.K."/>
        </authorList>
    </citation>
    <scope>NUCLEOTIDE SEQUENCE [LARGE SCALE GENOMIC DNA]</scope>
    <source>
        <strain evidence="1 2">ATCC 29220</strain>
    </source>
</reference>
<accession>D4B9H1</accession>
<evidence type="ECO:0000313" key="2">
    <source>
        <dbReference type="Proteomes" id="UP000003880"/>
    </source>
</evidence>
<name>D4B9H1_9ENTR</name>
<sequence>MRFFIYSFSQYSQNHSIVSKKNSRGGMRLFLFHERHVHGE</sequence>